<feature type="transmembrane region" description="Helical" evidence="1">
    <location>
        <begin position="82"/>
        <end position="103"/>
    </location>
</feature>
<keyword evidence="3" id="KW-1185">Reference proteome</keyword>
<feature type="transmembrane region" description="Helical" evidence="1">
    <location>
        <begin position="40"/>
        <end position="61"/>
    </location>
</feature>
<proteinExistence type="predicted"/>
<evidence type="ECO:0000313" key="3">
    <source>
        <dbReference type="Proteomes" id="UP000269198"/>
    </source>
</evidence>
<gene>
    <name evidence="2" type="ORF">EFW17_14060</name>
</gene>
<name>A0A3N0E8E4_9ACTN</name>
<organism evidence="2 3">
    <name type="scientific">Halostreptopolyspora alba</name>
    <dbReference type="NCBI Taxonomy" id="2487137"/>
    <lineage>
        <taxon>Bacteria</taxon>
        <taxon>Bacillati</taxon>
        <taxon>Actinomycetota</taxon>
        <taxon>Actinomycetes</taxon>
        <taxon>Streptosporangiales</taxon>
        <taxon>Nocardiopsidaceae</taxon>
        <taxon>Halostreptopolyspora</taxon>
    </lineage>
</organism>
<comment type="caution">
    <text evidence="2">The sequence shown here is derived from an EMBL/GenBank/DDBJ whole genome shotgun (WGS) entry which is preliminary data.</text>
</comment>
<sequence length="105" mass="10999">MGSAVASLIAAVLTMIASVAFWFLAAPVLAIIAPEVFWFLAAPVLSLLVSIPGIVLAGIALSKPNDPPELERFMRYAWACTIVYTGLMAVIVVAVLLLVSALLSS</sequence>
<protein>
    <submittedName>
        <fullName evidence="2">Uncharacterized protein</fullName>
    </submittedName>
</protein>
<dbReference type="EMBL" id="RJMB01000013">
    <property type="protein sequence ID" value="RNL84050.1"/>
    <property type="molecule type" value="Genomic_DNA"/>
</dbReference>
<reference evidence="2 3" key="1">
    <citation type="submission" date="2018-11" db="EMBL/GenBank/DDBJ databases">
        <title>The genome draft of YIM 96095.</title>
        <authorList>
            <person name="Tang S.-K."/>
            <person name="Chunyu W.-X."/>
            <person name="Feng Y.-Z."/>
        </authorList>
    </citation>
    <scope>NUCLEOTIDE SEQUENCE [LARGE SCALE GENOMIC DNA]</scope>
    <source>
        <strain evidence="2 3">YIM 96095</strain>
    </source>
</reference>
<keyword evidence="1" id="KW-0812">Transmembrane</keyword>
<dbReference type="OrthoDB" id="3432138at2"/>
<dbReference type="AlphaFoldDB" id="A0A3N0E8E4"/>
<keyword evidence="1" id="KW-1133">Transmembrane helix</keyword>
<dbReference type="Proteomes" id="UP000269198">
    <property type="component" value="Unassembled WGS sequence"/>
</dbReference>
<keyword evidence="1" id="KW-0472">Membrane</keyword>
<evidence type="ECO:0000256" key="1">
    <source>
        <dbReference type="SAM" id="Phobius"/>
    </source>
</evidence>
<accession>A0A3N0E8E4</accession>
<evidence type="ECO:0000313" key="2">
    <source>
        <dbReference type="EMBL" id="RNL84050.1"/>
    </source>
</evidence>